<accession>A0A843VR33</accession>
<proteinExistence type="predicted"/>
<evidence type="ECO:0000313" key="2">
    <source>
        <dbReference type="Proteomes" id="UP000652761"/>
    </source>
</evidence>
<dbReference type="Proteomes" id="UP000652761">
    <property type="component" value="Unassembled WGS sequence"/>
</dbReference>
<dbReference type="AlphaFoldDB" id="A0A843VR33"/>
<gene>
    <name evidence="1" type="ORF">Taro_028196</name>
</gene>
<name>A0A843VR33_COLES</name>
<keyword evidence="2" id="KW-1185">Reference proteome</keyword>
<comment type="caution">
    <text evidence="1">The sequence shown here is derived from an EMBL/GenBank/DDBJ whole genome shotgun (WGS) entry which is preliminary data.</text>
</comment>
<protein>
    <submittedName>
        <fullName evidence="1">Uncharacterized protein</fullName>
    </submittedName>
</protein>
<evidence type="ECO:0000313" key="1">
    <source>
        <dbReference type="EMBL" id="MQL95524.1"/>
    </source>
</evidence>
<reference evidence="1" key="1">
    <citation type="submission" date="2017-07" db="EMBL/GenBank/DDBJ databases">
        <title>Taro Niue Genome Assembly and Annotation.</title>
        <authorList>
            <person name="Atibalentja N."/>
            <person name="Keating K."/>
            <person name="Fields C.J."/>
        </authorList>
    </citation>
    <scope>NUCLEOTIDE SEQUENCE</scope>
    <source>
        <strain evidence="1">Niue_2</strain>
        <tissue evidence="1">Leaf</tissue>
    </source>
</reference>
<dbReference type="EMBL" id="NMUH01001801">
    <property type="protein sequence ID" value="MQL95524.1"/>
    <property type="molecule type" value="Genomic_DNA"/>
</dbReference>
<feature type="non-terminal residue" evidence="1">
    <location>
        <position position="1"/>
    </location>
</feature>
<organism evidence="1 2">
    <name type="scientific">Colocasia esculenta</name>
    <name type="common">Wild taro</name>
    <name type="synonym">Arum esculentum</name>
    <dbReference type="NCBI Taxonomy" id="4460"/>
    <lineage>
        <taxon>Eukaryota</taxon>
        <taxon>Viridiplantae</taxon>
        <taxon>Streptophyta</taxon>
        <taxon>Embryophyta</taxon>
        <taxon>Tracheophyta</taxon>
        <taxon>Spermatophyta</taxon>
        <taxon>Magnoliopsida</taxon>
        <taxon>Liliopsida</taxon>
        <taxon>Araceae</taxon>
        <taxon>Aroideae</taxon>
        <taxon>Colocasieae</taxon>
        <taxon>Colocasia</taxon>
    </lineage>
</organism>
<sequence length="144" mass="15791">GGTPQRGPPVVYGDSPWWGPPPAGMVVYTTGLYGRWYAPPARTRAVHSDPLGFLPPVVRIPGGVYHRMVGPTASSTGGVHHRWYAFPVVYTTGWWGPQLLPPEVVSTLVQVVSTLCIKYKTKRSSRVDTRSSSVDTRDSFQKTP</sequence>